<feature type="non-terminal residue" evidence="2">
    <location>
        <position position="289"/>
    </location>
</feature>
<dbReference type="AlphaFoldDB" id="A0A6J4TYQ1"/>
<sequence length="289" mass="32530">AHRSDPERRVAPADDAAAAHRDEAARRADRDGDRVRLPQRARRRHRRRRPRAGRRLRGDDRPRLRQHRPGGARRAAHACQGRPARAEDAVPRRRPALRLVRGLRRAGGADRVPLRQGGRLRRGQARGRRHDLGRPRPGDHARRHPGHGPRRPDPADRDGARRLPRPGAQRRGGQARPRRGRRAAGGGLLQHRLRGDPVGRGRDDHAGHAGPGDRHRRRPVDRRPGARVPRPAGYPRGSRREVRQALRGPARRDGRGRRRLRGRRARAPVPGARARVHDAARGARALPQL</sequence>
<feature type="compositionally biased region" description="Basic and acidic residues" evidence="1">
    <location>
        <begin position="130"/>
        <end position="140"/>
    </location>
</feature>
<reference evidence="2" key="1">
    <citation type="submission" date="2020-02" db="EMBL/GenBank/DDBJ databases">
        <authorList>
            <person name="Meier V. D."/>
        </authorList>
    </citation>
    <scope>NUCLEOTIDE SEQUENCE</scope>
    <source>
        <strain evidence="2">AVDCRST_MAG85</strain>
    </source>
</reference>
<gene>
    <name evidence="2" type="ORF">AVDCRST_MAG85-4127</name>
</gene>
<keyword evidence="2" id="KW-0808">Transferase</keyword>
<feature type="compositionally biased region" description="Basic residues" evidence="1">
    <location>
        <begin position="64"/>
        <end position="76"/>
    </location>
</feature>
<feature type="compositionally biased region" description="Basic residues" evidence="1">
    <location>
        <begin position="254"/>
        <end position="266"/>
    </location>
</feature>
<evidence type="ECO:0000256" key="1">
    <source>
        <dbReference type="SAM" id="MobiDB-lite"/>
    </source>
</evidence>
<feature type="non-terminal residue" evidence="2">
    <location>
        <position position="1"/>
    </location>
</feature>
<dbReference type="GO" id="GO:0032259">
    <property type="term" value="P:methylation"/>
    <property type="evidence" value="ECO:0007669"/>
    <property type="project" value="UniProtKB-KW"/>
</dbReference>
<feature type="compositionally biased region" description="Basic residues" evidence="1">
    <location>
        <begin position="37"/>
        <end position="55"/>
    </location>
</feature>
<accession>A0A6J4TYQ1</accession>
<name>A0A6J4TYQ1_9ACTN</name>
<feature type="compositionally biased region" description="Basic and acidic residues" evidence="1">
    <location>
        <begin position="150"/>
        <end position="161"/>
    </location>
</feature>
<feature type="compositionally biased region" description="Low complexity" evidence="1">
    <location>
        <begin position="165"/>
        <end position="175"/>
    </location>
</feature>
<feature type="region of interest" description="Disordered" evidence="1">
    <location>
        <begin position="1"/>
        <end position="289"/>
    </location>
</feature>
<proteinExistence type="predicted"/>
<keyword evidence="2" id="KW-0489">Methyltransferase</keyword>
<dbReference type="GO" id="GO:0003864">
    <property type="term" value="F:3-methyl-2-oxobutanoate hydroxymethyltransferase activity"/>
    <property type="evidence" value="ECO:0007669"/>
    <property type="project" value="UniProtKB-EC"/>
</dbReference>
<dbReference type="EC" id="2.1.2.11" evidence="2"/>
<feature type="compositionally biased region" description="Low complexity" evidence="1">
    <location>
        <begin position="226"/>
        <end position="236"/>
    </location>
</feature>
<feature type="compositionally biased region" description="Basic residues" evidence="1">
    <location>
        <begin position="92"/>
        <end position="104"/>
    </location>
</feature>
<organism evidence="2">
    <name type="scientific">uncultured Solirubrobacteraceae bacterium</name>
    <dbReference type="NCBI Taxonomy" id="1162706"/>
    <lineage>
        <taxon>Bacteria</taxon>
        <taxon>Bacillati</taxon>
        <taxon>Actinomycetota</taxon>
        <taxon>Thermoleophilia</taxon>
        <taxon>Solirubrobacterales</taxon>
        <taxon>Solirubrobacteraceae</taxon>
        <taxon>environmental samples</taxon>
    </lineage>
</organism>
<feature type="compositionally biased region" description="Basic and acidic residues" evidence="1">
    <location>
        <begin position="1"/>
        <end position="36"/>
    </location>
</feature>
<feature type="compositionally biased region" description="Basic residues" evidence="1">
    <location>
        <begin position="118"/>
        <end position="129"/>
    </location>
</feature>
<evidence type="ECO:0000313" key="2">
    <source>
        <dbReference type="EMBL" id="CAA9536018.1"/>
    </source>
</evidence>
<protein>
    <submittedName>
        <fullName evidence="2">3-methyl-2-oxobutanoate hydroxymethyltransferase</fullName>
        <ecNumber evidence="2">2.1.2.11</ecNumber>
    </submittedName>
</protein>
<feature type="compositionally biased region" description="Basic and acidic residues" evidence="1">
    <location>
        <begin position="193"/>
        <end position="213"/>
    </location>
</feature>
<dbReference type="GO" id="GO:0008168">
    <property type="term" value="F:methyltransferase activity"/>
    <property type="evidence" value="ECO:0007669"/>
    <property type="project" value="UniProtKB-KW"/>
</dbReference>
<dbReference type="EMBL" id="CADCVT010000468">
    <property type="protein sequence ID" value="CAA9536018.1"/>
    <property type="molecule type" value="Genomic_DNA"/>
</dbReference>